<organism evidence="1 2">
    <name type="scientific">Rhododendron molle</name>
    <name type="common">Chinese azalea</name>
    <name type="synonym">Azalea mollis</name>
    <dbReference type="NCBI Taxonomy" id="49168"/>
    <lineage>
        <taxon>Eukaryota</taxon>
        <taxon>Viridiplantae</taxon>
        <taxon>Streptophyta</taxon>
        <taxon>Embryophyta</taxon>
        <taxon>Tracheophyta</taxon>
        <taxon>Spermatophyta</taxon>
        <taxon>Magnoliopsida</taxon>
        <taxon>eudicotyledons</taxon>
        <taxon>Gunneridae</taxon>
        <taxon>Pentapetalae</taxon>
        <taxon>asterids</taxon>
        <taxon>Ericales</taxon>
        <taxon>Ericaceae</taxon>
        <taxon>Ericoideae</taxon>
        <taxon>Rhodoreae</taxon>
        <taxon>Rhododendron</taxon>
    </lineage>
</organism>
<evidence type="ECO:0000313" key="1">
    <source>
        <dbReference type="EMBL" id="KAI8546617.1"/>
    </source>
</evidence>
<evidence type="ECO:0000313" key="2">
    <source>
        <dbReference type="Proteomes" id="UP001062846"/>
    </source>
</evidence>
<dbReference type="EMBL" id="CM046394">
    <property type="protein sequence ID" value="KAI8546617.1"/>
    <property type="molecule type" value="Genomic_DNA"/>
</dbReference>
<comment type="caution">
    <text evidence="1">The sequence shown here is derived from an EMBL/GenBank/DDBJ whole genome shotgun (WGS) entry which is preliminary data.</text>
</comment>
<sequence length="270" mass="29649">MEDEANEKSKEMIKLLKAAASANCDLVVAYVGVNQWEGFTESFKITRRAKFPNMAVSDGHDEYFLCITMVDCYVPCYSNREGDSVVAGLAAVSKTVWAVAEVTIVEGEKKKKKKHKDKEDGEEGRKRKLEEVDGSPAPHVVKRVKADGDEETFKKEVLCGAYGVVIQDCDGRFVAPESGGIKWCASPSLAEAMAIREGVQLGLQQGLEAVIVESDSQALVNMLNGQTTISQDVQVILADVKVLALGEWFSFLCFFFFSSIFQLCGTFFGQ</sequence>
<proteinExistence type="predicted"/>
<dbReference type="Proteomes" id="UP001062846">
    <property type="component" value="Chromosome 7"/>
</dbReference>
<gene>
    <name evidence="1" type="ORF">RHMOL_Rhmol07G0133000</name>
</gene>
<accession>A0ACC0N1I3</accession>
<reference evidence="1" key="1">
    <citation type="submission" date="2022-02" db="EMBL/GenBank/DDBJ databases">
        <title>Plant Genome Project.</title>
        <authorList>
            <person name="Zhang R.-G."/>
        </authorList>
    </citation>
    <scope>NUCLEOTIDE SEQUENCE</scope>
    <source>
        <strain evidence="1">AT1</strain>
    </source>
</reference>
<name>A0ACC0N1I3_RHOML</name>
<protein>
    <submittedName>
        <fullName evidence="1">Uncharacterized protein</fullName>
    </submittedName>
</protein>
<keyword evidence="2" id="KW-1185">Reference proteome</keyword>